<reference evidence="5 6" key="1">
    <citation type="submission" date="2019-06" db="EMBL/GenBank/DDBJ databases">
        <title>A novel bacterium of genus Marinomonas, isolated from coastal sand.</title>
        <authorList>
            <person name="Huang H."/>
            <person name="Mo K."/>
            <person name="Hu Y."/>
        </authorList>
    </citation>
    <scope>NUCLEOTIDE SEQUENCE [LARGE SCALE GENOMIC DNA]</scope>
    <source>
        <strain evidence="5 6">HB171799</strain>
    </source>
</reference>
<dbReference type="SUPFAM" id="SSF52540">
    <property type="entry name" value="P-loop containing nucleoside triphosphate hydrolases"/>
    <property type="match status" value="2"/>
</dbReference>
<keyword evidence="6" id="KW-1185">Reference proteome</keyword>
<proteinExistence type="predicted"/>
<feature type="domain" description="Helicase C-terminal" evidence="4">
    <location>
        <begin position="817"/>
        <end position="963"/>
    </location>
</feature>
<dbReference type="InterPro" id="IPR006935">
    <property type="entry name" value="Helicase/UvrB_N"/>
</dbReference>
<gene>
    <name evidence="5" type="ORF">FJM67_08170</name>
</gene>
<feature type="compositionally biased region" description="Basic and acidic residues" evidence="2">
    <location>
        <begin position="503"/>
        <end position="525"/>
    </location>
</feature>
<dbReference type="PROSITE" id="PS51194">
    <property type="entry name" value="HELICASE_CTER"/>
    <property type="match status" value="1"/>
</dbReference>
<dbReference type="Gene3D" id="3.40.50.300">
    <property type="entry name" value="P-loop containing nucleotide triphosphate hydrolases"/>
    <property type="match status" value="2"/>
</dbReference>
<dbReference type="AlphaFoldDB" id="A0A501WUU5"/>
<dbReference type="PROSITE" id="PS51192">
    <property type="entry name" value="HELICASE_ATP_BIND_1"/>
    <property type="match status" value="1"/>
</dbReference>
<dbReference type="SMART" id="SM00487">
    <property type="entry name" value="DEXDc"/>
    <property type="match status" value="1"/>
</dbReference>
<dbReference type="Pfam" id="PF04851">
    <property type="entry name" value="ResIII"/>
    <property type="match status" value="1"/>
</dbReference>
<dbReference type="CDD" id="cd18785">
    <property type="entry name" value="SF2_C"/>
    <property type="match status" value="1"/>
</dbReference>
<evidence type="ECO:0000259" key="3">
    <source>
        <dbReference type="PROSITE" id="PS51192"/>
    </source>
</evidence>
<name>A0A501WUU5_9GAMM</name>
<evidence type="ECO:0000313" key="5">
    <source>
        <dbReference type="EMBL" id="TPE51944.1"/>
    </source>
</evidence>
<evidence type="ECO:0000256" key="1">
    <source>
        <dbReference type="ARBA" id="ARBA00022801"/>
    </source>
</evidence>
<comment type="caution">
    <text evidence="5">The sequence shown here is derived from an EMBL/GenBank/DDBJ whole genome shotgun (WGS) entry which is preliminary data.</text>
</comment>
<dbReference type="InterPro" id="IPR014001">
    <property type="entry name" value="Helicase_ATP-bd"/>
</dbReference>
<dbReference type="PANTHER" id="PTHR45766:SF6">
    <property type="entry name" value="SWI_SNF-RELATED MATRIX-ASSOCIATED ACTIN-DEPENDENT REGULATOR OF CHROMATIN SUBFAMILY A-LIKE PROTEIN 1"/>
    <property type="match status" value="1"/>
</dbReference>
<feature type="region of interest" description="Disordered" evidence="2">
    <location>
        <begin position="503"/>
        <end position="527"/>
    </location>
</feature>
<evidence type="ECO:0000259" key="4">
    <source>
        <dbReference type="PROSITE" id="PS51194"/>
    </source>
</evidence>
<protein>
    <submittedName>
        <fullName evidence="5">Uncharacterized protein</fullName>
    </submittedName>
</protein>
<organism evidence="5 6">
    <name type="scientific">Maribrevibacterium harenarium</name>
    <dbReference type="NCBI Taxonomy" id="2589817"/>
    <lineage>
        <taxon>Bacteria</taxon>
        <taxon>Pseudomonadati</taxon>
        <taxon>Pseudomonadota</taxon>
        <taxon>Gammaproteobacteria</taxon>
        <taxon>Oceanospirillales</taxon>
        <taxon>Oceanospirillaceae</taxon>
        <taxon>Maribrevibacterium</taxon>
    </lineage>
</organism>
<dbReference type="Pfam" id="PF00271">
    <property type="entry name" value="Helicase_C"/>
    <property type="match status" value="1"/>
</dbReference>
<dbReference type="OrthoDB" id="9814088at2"/>
<dbReference type="EMBL" id="VFRR01000013">
    <property type="protein sequence ID" value="TPE51944.1"/>
    <property type="molecule type" value="Genomic_DNA"/>
</dbReference>
<dbReference type="RefSeq" id="WP_140588320.1">
    <property type="nucleotide sequence ID" value="NZ_VFRR01000013.1"/>
</dbReference>
<dbReference type="GO" id="GO:0003677">
    <property type="term" value="F:DNA binding"/>
    <property type="evidence" value="ECO:0007669"/>
    <property type="project" value="InterPro"/>
</dbReference>
<dbReference type="InterPro" id="IPR001650">
    <property type="entry name" value="Helicase_C-like"/>
</dbReference>
<accession>A0A501WUU5</accession>
<dbReference type="GO" id="GO:0005524">
    <property type="term" value="F:ATP binding"/>
    <property type="evidence" value="ECO:0007669"/>
    <property type="project" value="InterPro"/>
</dbReference>
<dbReference type="Proteomes" id="UP000315901">
    <property type="component" value="Unassembled WGS sequence"/>
</dbReference>
<dbReference type="SMART" id="SM00490">
    <property type="entry name" value="HELICc"/>
    <property type="match status" value="1"/>
</dbReference>
<dbReference type="PANTHER" id="PTHR45766">
    <property type="entry name" value="DNA ANNEALING HELICASE AND ENDONUCLEASE ZRANB3 FAMILY MEMBER"/>
    <property type="match status" value="1"/>
</dbReference>
<keyword evidence="1" id="KW-0378">Hydrolase</keyword>
<feature type="domain" description="Helicase ATP-binding" evidence="3">
    <location>
        <begin position="42"/>
        <end position="266"/>
    </location>
</feature>
<dbReference type="GO" id="GO:0016787">
    <property type="term" value="F:hydrolase activity"/>
    <property type="evidence" value="ECO:0007669"/>
    <property type="project" value="UniProtKB-KW"/>
</dbReference>
<dbReference type="InterPro" id="IPR027417">
    <property type="entry name" value="P-loop_NTPase"/>
</dbReference>
<sequence>MIQGVNSITPSYVEQLINFAPTELITQSGISDLQRDGSVALFNMLVRNGVAYLADEVGMGKTYIGLAVMHLLRYQKPDARVLIITPRRNIQEKWTNDLASFVHQNWLRADHRVKTPQGTPDWPTETPNRLSDWLDNLYDKDMEPHDTILRMTSFSINAKNDDRGKLTGKNWTLPTTSTQKTLIEGIRKLIDKATNYDLIIVDEAHNLKHGYQEGIPSSLRNETLHHLFRPKDKTDQNKPWLLMLSATPMENGDPMSLVRQFEVFGRERDQLRLTDDEDSPIPLHELAGDHSSHHLKDLQRRLIVRRVAELKLPDDSNLTRNMYRREWRKGGVESHEQPLKAASLHERLVNSVIQKNVFEMLQRDKGGKYRIGALESFEIYAGAESSLSETDDGIDQVGLVLPDQRLIADLCQSYRNTFSAEVPHPKLNAVAKMLSEKVAQREKALVFVRRVATTTDLASRVSAAFDQEIIARIKSAIVHDEASIVDKIAQVWTKKRASREYAEFEETTERQELQDPSMEEEKQNEESNEVVSEVVPSLFTWWFRGARTNQKEYAHLFTGRYLREQLEASSKLSLLLEENYVDWVLLRPQNCLAQLAHDSTSSEMDVISGIAKYLPIELSTGTIKNYRRTFHHVQLATLRWMLEQPCYSTLHDNLRILVDEIFDNPGLIKNTASSISGKLIREMLAIQGIYPSLARSKEPEVSRAVARGVFEAQGEAATFDFRLALRQREQIRHMQTATLRNGAPLIDLYLACLKTQKRSIMLNGNLSPNRVAKTLVSEWDKWARTPEASLNCGLSELIEIKQNFDLIRKLNFPTIDVVQQTTRALDRPLLEGQEPYSDSKGNIRSVRRFLTQEFSGQAPTAAAQGGQKDERRHRITTHFRMPGMPWVVVATNVYEEGVDLHTFCKTVIHHGISHTASSVEQRTGRVDRIGGLFQRDVASMKNISEFVDERKIQSLFPYQNDTFEKFQVRRVLLNCNRMVQRLHDTDKPIEEDKEAFISDRFDVPKQITQRLSSPFDVKESEWLRGELAEPDRKSDFCTAKYLSELKLLESKLEKTYSPFEDSRGQGIERHYNIADSKLFVRPKSDRLGDSLLVDINLVQKDGVQKAKIIHSNANGEGWCDSALKAINDLFSEHH</sequence>
<evidence type="ECO:0000313" key="6">
    <source>
        <dbReference type="Proteomes" id="UP000315901"/>
    </source>
</evidence>
<evidence type="ECO:0000256" key="2">
    <source>
        <dbReference type="SAM" id="MobiDB-lite"/>
    </source>
</evidence>